<dbReference type="PROSITE" id="PS00178">
    <property type="entry name" value="AA_TRNA_LIGASE_I"/>
    <property type="match status" value="1"/>
</dbReference>
<dbReference type="NCBIfam" id="TIGR00392">
    <property type="entry name" value="ileS"/>
    <property type="match status" value="1"/>
</dbReference>
<dbReference type="EC" id="6.1.1.5" evidence="3"/>
<reference evidence="17" key="1">
    <citation type="submission" date="2014-12" db="EMBL/GenBank/DDBJ databases">
        <title>Insight into the proteome of Arion vulgaris.</title>
        <authorList>
            <person name="Aradska J."/>
            <person name="Bulat T."/>
            <person name="Smidak R."/>
            <person name="Sarate P."/>
            <person name="Gangsoo J."/>
            <person name="Sialana F."/>
            <person name="Bilban M."/>
            <person name="Lubec G."/>
        </authorList>
    </citation>
    <scope>NUCLEOTIDE SEQUENCE</scope>
    <source>
        <tissue evidence="17">Skin</tissue>
    </source>
</reference>
<dbReference type="InterPro" id="IPR013155">
    <property type="entry name" value="M/V/L/I-tRNA-synth_anticd-bd"/>
</dbReference>
<dbReference type="GO" id="GO:0004822">
    <property type="term" value="F:isoleucine-tRNA ligase activity"/>
    <property type="evidence" value="ECO:0007669"/>
    <property type="project" value="UniProtKB-EC"/>
</dbReference>
<dbReference type="SUPFAM" id="SSF52374">
    <property type="entry name" value="Nucleotidylyl transferase"/>
    <property type="match status" value="1"/>
</dbReference>
<dbReference type="GO" id="GO:0032543">
    <property type="term" value="P:mitochondrial translation"/>
    <property type="evidence" value="ECO:0007669"/>
    <property type="project" value="TreeGrafter"/>
</dbReference>
<name>A0A0B6ZZA5_9EUPU</name>
<keyword evidence="10 13" id="KW-0030">Aminoacyl-tRNA synthetase</keyword>
<evidence type="ECO:0000259" key="16">
    <source>
        <dbReference type="Pfam" id="PF08264"/>
    </source>
</evidence>
<evidence type="ECO:0000256" key="6">
    <source>
        <dbReference type="ARBA" id="ARBA00022723"/>
    </source>
</evidence>
<dbReference type="FunFam" id="3.40.50.620:FF:000128">
    <property type="entry name" value="Isoleucyl-tRNA synthetase 2, mitochondrial"/>
    <property type="match status" value="1"/>
</dbReference>
<dbReference type="InterPro" id="IPR001412">
    <property type="entry name" value="aa-tRNA-synth_I_CS"/>
</dbReference>
<evidence type="ECO:0000256" key="11">
    <source>
        <dbReference type="ARBA" id="ARBA00032665"/>
    </source>
</evidence>
<dbReference type="PANTHER" id="PTHR42765:SF1">
    <property type="entry name" value="ISOLEUCINE--TRNA LIGASE, MITOCHONDRIAL"/>
    <property type="match status" value="1"/>
</dbReference>
<evidence type="ECO:0000256" key="8">
    <source>
        <dbReference type="ARBA" id="ARBA00022840"/>
    </source>
</evidence>
<evidence type="ECO:0000256" key="14">
    <source>
        <dbReference type="SAM" id="MobiDB-lite"/>
    </source>
</evidence>
<keyword evidence="8 13" id="KW-0067">ATP-binding</keyword>
<evidence type="ECO:0000256" key="2">
    <source>
        <dbReference type="ARBA" id="ARBA00005594"/>
    </source>
</evidence>
<organism evidence="17">
    <name type="scientific">Arion vulgaris</name>
    <dbReference type="NCBI Taxonomy" id="1028688"/>
    <lineage>
        <taxon>Eukaryota</taxon>
        <taxon>Metazoa</taxon>
        <taxon>Spiralia</taxon>
        <taxon>Lophotrochozoa</taxon>
        <taxon>Mollusca</taxon>
        <taxon>Gastropoda</taxon>
        <taxon>Heterobranchia</taxon>
        <taxon>Euthyneura</taxon>
        <taxon>Panpulmonata</taxon>
        <taxon>Eupulmonata</taxon>
        <taxon>Stylommatophora</taxon>
        <taxon>Helicina</taxon>
        <taxon>Arionoidea</taxon>
        <taxon>Arionidae</taxon>
        <taxon>Arion</taxon>
    </lineage>
</organism>
<dbReference type="Gene3D" id="3.40.50.620">
    <property type="entry name" value="HUPs"/>
    <property type="match status" value="2"/>
</dbReference>
<dbReference type="InterPro" id="IPR033708">
    <property type="entry name" value="Anticodon_Ile_BEm"/>
</dbReference>
<dbReference type="InterPro" id="IPR014729">
    <property type="entry name" value="Rossmann-like_a/b/a_fold"/>
</dbReference>
<evidence type="ECO:0000259" key="15">
    <source>
        <dbReference type="Pfam" id="PF00133"/>
    </source>
</evidence>
<comment type="catalytic activity">
    <reaction evidence="12">
        <text>tRNA(Ile) + L-isoleucine + ATP = L-isoleucyl-tRNA(Ile) + AMP + diphosphate</text>
        <dbReference type="Rhea" id="RHEA:11060"/>
        <dbReference type="Rhea" id="RHEA-COMP:9666"/>
        <dbReference type="Rhea" id="RHEA-COMP:9695"/>
        <dbReference type="ChEBI" id="CHEBI:30616"/>
        <dbReference type="ChEBI" id="CHEBI:33019"/>
        <dbReference type="ChEBI" id="CHEBI:58045"/>
        <dbReference type="ChEBI" id="CHEBI:78442"/>
        <dbReference type="ChEBI" id="CHEBI:78528"/>
        <dbReference type="ChEBI" id="CHEBI:456215"/>
        <dbReference type="EC" id="6.1.1.5"/>
    </reaction>
</comment>
<keyword evidence="7 13" id="KW-0547">Nucleotide-binding</keyword>
<dbReference type="Pfam" id="PF08264">
    <property type="entry name" value="Anticodon_1"/>
    <property type="match status" value="1"/>
</dbReference>
<evidence type="ECO:0000256" key="9">
    <source>
        <dbReference type="ARBA" id="ARBA00022917"/>
    </source>
</evidence>
<evidence type="ECO:0000256" key="5">
    <source>
        <dbReference type="ARBA" id="ARBA00022598"/>
    </source>
</evidence>
<dbReference type="InterPro" id="IPR009008">
    <property type="entry name" value="Val/Leu/Ile-tRNA-synth_edit"/>
</dbReference>
<dbReference type="PANTHER" id="PTHR42765">
    <property type="entry name" value="SOLEUCYL-TRNA SYNTHETASE"/>
    <property type="match status" value="1"/>
</dbReference>
<evidence type="ECO:0000256" key="10">
    <source>
        <dbReference type="ARBA" id="ARBA00023146"/>
    </source>
</evidence>
<dbReference type="GO" id="GO:0005524">
    <property type="term" value="F:ATP binding"/>
    <property type="evidence" value="ECO:0007669"/>
    <property type="project" value="UniProtKB-KW"/>
</dbReference>
<dbReference type="Gene3D" id="3.90.740.10">
    <property type="entry name" value="Valyl/Leucyl/Isoleucyl-tRNA synthetase, editing domain"/>
    <property type="match status" value="1"/>
</dbReference>
<proteinExistence type="inferred from homology"/>
<evidence type="ECO:0000256" key="1">
    <source>
        <dbReference type="ARBA" id="ARBA00004173"/>
    </source>
</evidence>
<gene>
    <name evidence="17" type="primary">ORF89070</name>
</gene>
<dbReference type="EMBL" id="HACG01027094">
    <property type="protein sequence ID" value="CEK73959.1"/>
    <property type="molecule type" value="Transcribed_RNA"/>
</dbReference>
<dbReference type="GO" id="GO:0002161">
    <property type="term" value="F:aminoacyl-tRNA deacylase activity"/>
    <property type="evidence" value="ECO:0007669"/>
    <property type="project" value="InterPro"/>
</dbReference>
<dbReference type="SUPFAM" id="SSF50677">
    <property type="entry name" value="ValRS/IleRS/LeuRS editing domain"/>
    <property type="match status" value="1"/>
</dbReference>
<accession>A0A0B6ZZA5</accession>
<dbReference type="InterPro" id="IPR009080">
    <property type="entry name" value="tRNAsynth_Ia_anticodon-bd"/>
</dbReference>
<dbReference type="GO" id="GO:0006428">
    <property type="term" value="P:isoleucyl-tRNA aminoacylation"/>
    <property type="evidence" value="ECO:0007669"/>
    <property type="project" value="InterPro"/>
</dbReference>
<dbReference type="CDD" id="cd07960">
    <property type="entry name" value="Anticodon_Ia_Ile_BEm"/>
    <property type="match status" value="1"/>
</dbReference>
<comment type="similarity">
    <text evidence="2 13">Belongs to the class-I aminoacyl-tRNA synthetase family.</text>
</comment>
<evidence type="ECO:0000256" key="12">
    <source>
        <dbReference type="ARBA" id="ARBA00048359"/>
    </source>
</evidence>
<feature type="region of interest" description="Disordered" evidence="14">
    <location>
        <begin position="52"/>
        <end position="71"/>
    </location>
</feature>
<evidence type="ECO:0000256" key="13">
    <source>
        <dbReference type="RuleBase" id="RU363035"/>
    </source>
</evidence>
<feature type="non-terminal residue" evidence="17">
    <location>
        <position position="1"/>
    </location>
</feature>
<dbReference type="FunFam" id="3.90.740.10:FF:000009">
    <property type="entry name" value="Isoleucyl-tRNA synthetase 2, mitochondrial"/>
    <property type="match status" value="1"/>
</dbReference>
<protein>
    <recommendedName>
        <fullName evidence="3">isoleucine--tRNA ligase</fullName>
        <ecNumber evidence="3">6.1.1.5</ecNumber>
    </recommendedName>
    <alternativeName>
        <fullName evidence="11">Isoleucyl-tRNA synthetase</fullName>
    </alternativeName>
</protein>
<dbReference type="CDD" id="cd00818">
    <property type="entry name" value="IleRS_core"/>
    <property type="match status" value="1"/>
</dbReference>
<dbReference type="FunFam" id="3.40.50.620:FF:000111">
    <property type="entry name" value="Mitochondrial isoleucyl-tRNA synthetase"/>
    <property type="match status" value="1"/>
</dbReference>
<dbReference type="Gene3D" id="1.10.730.20">
    <property type="match status" value="1"/>
</dbReference>
<evidence type="ECO:0000256" key="4">
    <source>
        <dbReference type="ARBA" id="ARBA00022490"/>
    </source>
</evidence>
<evidence type="ECO:0000256" key="7">
    <source>
        <dbReference type="ARBA" id="ARBA00022741"/>
    </source>
</evidence>
<keyword evidence="9 13" id="KW-0648">Protein biosynthesis</keyword>
<keyword evidence="6" id="KW-0479">Metal-binding</keyword>
<keyword evidence="4" id="KW-0963">Cytoplasm</keyword>
<dbReference type="PRINTS" id="PR00984">
    <property type="entry name" value="TRNASYNTHILE"/>
</dbReference>
<keyword evidence="5 13" id="KW-0436">Ligase</keyword>
<dbReference type="Pfam" id="PF00133">
    <property type="entry name" value="tRNA-synt_1"/>
    <property type="match status" value="1"/>
</dbReference>
<dbReference type="SUPFAM" id="SSF47323">
    <property type="entry name" value="Anticodon-binding domain of a subclass of class I aminoacyl-tRNA synthetases"/>
    <property type="match status" value="1"/>
</dbReference>
<feature type="domain" description="Methionyl/Valyl/Leucyl/Isoleucyl-tRNA synthetase anticodon-binding" evidence="16">
    <location>
        <begin position="765"/>
        <end position="880"/>
    </location>
</feature>
<evidence type="ECO:0000256" key="3">
    <source>
        <dbReference type="ARBA" id="ARBA00013165"/>
    </source>
</evidence>
<feature type="domain" description="Aminoacyl-tRNA synthetase class Ia" evidence="15">
    <location>
        <begin position="110"/>
        <end position="718"/>
    </location>
</feature>
<dbReference type="GO" id="GO:0005739">
    <property type="term" value="C:mitochondrion"/>
    <property type="evidence" value="ECO:0007669"/>
    <property type="project" value="UniProtKB-SubCell"/>
</dbReference>
<dbReference type="InterPro" id="IPR002300">
    <property type="entry name" value="aa-tRNA-synth_Ia"/>
</dbReference>
<dbReference type="InterPro" id="IPR050081">
    <property type="entry name" value="Ile-tRNA_ligase"/>
</dbReference>
<sequence>RPLHHKHCSAALRFVNEIPCIYKLDLLKFERMNRSIRLRPLLLIQYRSKLHTRQKSNKPNNETEKTSTKSKRYATTLNLPQTSFPLSMKNGAAAKRELDILKSSSFQSLYQWQRQQNWESEFVLHDGPPYANGKPHVGHVVNKVLKDIMNRYKVMKRHKVHYVPGWDCHGMPIEAKAITDTSGKYLQLHPLEIRSKAKQFAEKVLEEQKMSFQRWGVMGDWDSVYRTLAPEYECKQLEVFYKIFQQGYIYRSYMPVYWSPSSHSALAEAELEYKSDHISKSAYVKFLVTNLTDDIAQHIGGKSVYAVIWTTTPWTLPFNQAICYNPKIKYSFVLDKQSQNVYLCEEGFVEKLKSLVTCPLDSLLTVEGVALQGMVYNQPFRNEEMPFLSAGHVASGKGTGLVHTAPAHGQDDFNVALENNLHTECHVDEQGTYVSGVDSTLLGKTVGVDADHAVIAALGSNVIKVEDFTHSYPYDWRTKQPIIVRASKQWFINVRALQPLALESISQVKITPSNSEKGMISELISRPYWCISRQRTWGVPMPIFYNKVSGDPLITRETVENVINLIRKQGSDCWWLLPIEELLPNDLLAKLNKGNNTDYKKGEDILDIWFDSGVSWASVLSDYNGQADVYLEGIDQFNGWFQTSLLTSVAVNGKAPYRNLFVHGFVTDEEGKKMSKSVGNVVDPEEVINGGQNKRSSQSYGADILRWWVAHSHHHQQIMIGPSLLQKFQDDVFKVRKCIRHILGNLYDFDPKSDILPYSKLTTLDKYMLYVLYTTMNQIEDAYENVSYHKIIQNFEKFFYSDLSGFYISNTKDRCYCNLPESESRRSSQTVQYYVTLLMTSALAPIVPYLAEEIYQHLPGACLQNSDSDSIFKIGWCHPHMEWNNPSVACSLMPIFEMRRSLNDALGSDLPIDFDIHIYSSPHLHDLLRQIQPEVTSATSSLCEIFQTSQVSVLDSPPLIIPEDTIIVQGNTNLHSHDPLSEQGMEVDYKILVSTALFNICERCRRYTAKSSSSPCDRCLNAVAHEWST</sequence>
<dbReference type="GO" id="GO:0046872">
    <property type="term" value="F:metal ion binding"/>
    <property type="evidence" value="ECO:0007669"/>
    <property type="project" value="UniProtKB-KW"/>
</dbReference>
<dbReference type="InterPro" id="IPR002301">
    <property type="entry name" value="Ile-tRNA-ligase"/>
</dbReference>
<comment type="subcellular location">
    <subcellularLocation>
        <location evidence="1">Mitochondrion</location>
    </subcellularLocation>
</comment>
<dbReference type="GO" id="GO:0000049">
    <property type="term" value="F:tRNA binding"/>
    <property type="evidence" value="ECO:0007669"/>
    <property type="project" value="InterPro"/>
</dbReference>
<evidence type="ECO:0000313" key="17">
    <source>
        <dbReference type="EMBL" id="CEK73959.1"/>
    </source>
</evidence>
<dbReference type="AlphaFoldDB" id="A0A0B6ZZA5"/>